<comment type="caution">
    <text evidence="1">The sequence shown here is derived from an EMBL/GenBank/DDBJ whole genome shotgun (WGS) entry which is preliminary data.</text>
</comment>
<dbReference type="EMBL" id="JACKWY010000003">
    <property type="protein sequence ID" value="MBB6714539.1"/>
    <property type="molecule type" value="Genomic_DNA"/>
</dbReference>
<name>A0A7X0VQQ4_9CLOT</name>
<protein>
    <submittedName>
        <fullName evidence="1">Uncharacterized protein</fullName>
    </submittedName>
</protein>
<proteinExistence type="predicted"/>
<evidence type="ECO:0000313" key="1">
    <source>
        <dbReference type="EMBL" id="MBB6714539.1"/>
    </source>
</evidence>
<gene>
    <name evidence="1" type="ORF">H7E68_07315</name>
</gene>
<accession>A0A7X0VQQ4</accession>
<sequence>MSPLAKEVIDVLGKEEDNNLLAEVLDFYGYLKAKKRKEEDIKWQLVKEDEATDEEVDIINRYESNKTDNSISLDMLTKELGI</sequence>
<dbReference type="Proteomes" id="UP000585258">
    <property type="component" value="Unassembled WGS sequence"/>
</dbReference>
<dbReference type="RefSeq" id="WP_185164107.1">
    <property type="nucleotide sequence ID" value="NZ_JACKWY010000003.1"/>
</dbReference>
<evidence type="ECO:0000313" key="2">
    <source>
        <dbReference type="Proteomes" id="UP000585258"/>
    </source>
</evidence>
<reference evidence="1 2" key="1">
    <citation type="submission" date="2020-08" db="EMBL/GenBank/DDBJ databases">
        <title>Clostridia isolated from Swiss meat.</title>
        <authorList>
            <person name="Wambui J."/>
            <person name="Stevens M.J.A."/>
            <person name="Stephan R."/>
        </authorList>
    </citation>
    <scope>NUCLEOTIDE SEQUENCE [LARGE SCALE GENOMIC DNA]</scope>
    <source>
        <strain evidence="1 2">CM001</strain>
    </source>
</reference>
<organism evidence="1 2">
    <name type="scientific">Clostridium gasigenes</name>
    <dbReference type="NCBI Taxonomy" id="94869"/>
    <lineage>
        <taxon>Bacteria</taxon>
        <taxon>Bacillati</taxon>
        <taxon>Bacillota</taxon>
        <taxon>Clostridia</taxon>
        <taxon>Eubacteriales</taxon>
        <taxon>Clostridiaceae</taxon>
        <taxon>Clostridium</taxon>
    </lineage>
</organism>
<dbReference type="AlphaFoldDB" id="A0A7X0VQQ4"/>